<dbReference type="STRING" id="649760.HMPREF0971_01451"/>
<evidence type="ECO:0008006" key="4">
    <source>
        <dbReference type="Google" id="ProtNLM"/>
    </source>
</evidence>
<evidence type="ECO:0000313" key="2">
    <source>
        <dbReference type="EMBL" id="EFB32172.1"/>
    </source>
</evidence>
<name>D1QR48_9BACT</name>
<feature type="transmembrane region" description="Helical" evidence="1">
    <location>
        <begin position="26"/>
        <end position="44"/>
    </location>
</feature>
<dbReference type="InterPro" id="IPR025407">
    <property type="entry name" value="DUF4133"/>
</dbReference>
<dbReference type="AlphaFoldDB" id="D1QR48"/>
<evidence type="ECO:0000313" key="3">
    <source>
        <dbReference type="Proteomes" id="UP000004079"/>
    </source>
</evidence>
<dbReference type="Proteomes" id="UP000004079">
    <property type="component" value="Unassembled WGS sequence"/>
</dbReference>
<reference evidence="2 3" key="1">
    <citation type="submission" date="2009-11" db="EMBL/GenBank/DDBJ databases">
        <authorList>
            <person name="Weinstock G."/>
            <person name="Sodergren E."/>
            <person name="Clifton S."/>
            <person name="Fulton L."/>
            <person name="Fulton B."/>
            <person name="Courtney L."/>
            <person name="Fronick C."/>
            <person name="Harrison M."/>
            <person name="Strong C."/>
            <person name="Farmer C."/>
            <person name="Delahaunty K."/>
            <person name="Markovic C."/>
            <person name="Hall O."/>
            <person name="Minx P."/>
            <person name="Tomlinson C."/>
            <person name="Mitreva M."/>
            <person name="Nelson J."/>
            <person name="Hou S."/>
            <person name="Wollam A."/>
            <person name="Pepin K.H."/>
            <person name="Johnson M."/>
            <person name="Bhonagiri V."/>
            <person name="Nash W.E."/>
            <person name="Warren W."/>
            <person name="Chinwalla A."/>
            <person name="Mardis E.R."/>
            <person name="Wilson R.K."/>
        </authorList>
    </citation>
    <scope>NUCLEOTIDE SEQUENCE [LARGE SCALE GENOMIC DNA]</scope>
    <source>
        <strain evidence="2 3">F0302</strain>
    </source>
</reference>
<dbReference type="Pfam" id="PF13571">
    <property type="entry name" value="DUF4133"/>
    <property type="match status" value="1"/>
</dbReference>
<dbReference type="RefSeq" id="WP_004372778.1">
    <property type="nucleotide sequence ID" value="NZ_GG703885.1"/>
</dbReference>
<dbReference type="EMBL" id="ACUZ02000027">
    <property type="protein sequence ID" value="EFB32172.1"/>
    <property type="molecule type" value="Genomic_DNA"/>
</dbReference>
<gene>
    <name evidence="2" type="ORF">HMPREF0971_01451</name>
</gene>
<proteinExistence type="predicted"/>
<organism evidence="2 3">
    <name type="scientific">Segatella oris F0302</name>
    <dbReference type="NCBI Taxonomy" id="649760"/>
    <lineage>
        <taxon>Bacteria</taxon>
        <taxon>Pseudomonadati</taxon>
        <taxon>Bacteroidota</taxon>
        <taxon>Bacteroidia</taxon>
        <taxon>Bacteroidales</taxon>
        <taxon>Prevotellaceae</taxon>
        <taxon>Segatella</taxon>
    </lineage>
</organism>
<sequence length="94" mass="10542">MSDIISYPVFKGLQKPLEFMGIRGKFIYYAAGTFLFGFIGFLVFNILLGFFAGVIALVAIAGSGIIFIFIKQKLGLHSKQRHRGIIHYTGLFDY</sequence>
<keyword evidence="1" id="KW-1133">Transmembrane helix</keyword>
<feature type="transmembrane region" description="Helical" evidence="1">
    <location>
        <begin position="50"/>
        <end position="70"/>
    </location>
</feature>
<dbReference type="HOGENOM" id="CLU_176887_0_0_10"/>
<evidence type="ECO:0000256" key="1">
    <source>
        <dbReference type="SAM" id="Phobius"/>
    </source>
</evidence>
<comment type="caution">
    <text evidence="2">The sequence shown here is derived from an EMBL/GenBank/DDBJ whole genome shotgun (WGS) entry which is preliminary data.</text>
</comment>
<keyword evidence="1" id="KW-0812">Transmembrane</keyword>
<accession>D1QR48</accession>
<protein>
    <recommendedName>
        <fullName evidence="4">DUF4133 domain-containing protein</fullName>
    </recommendedName>
</protein>
<keyword evidence="1" id="KW-0472">Membrane</keyword>